<feature type="compositionally biased region" description="Basic residues" evidence="1">
    <location>
        <begin position="198"/>
        <end position="207"/>
    </location>
</feature>
<evidence type="ECO:0000313" key="3">
    <source>
        <dbReference type="Proteomes" id="UP001456524"/>
    </source>
</evidence>
<proteinExistence type="predicted"/>
<accession>A0ABR1Y6X1</accession>
<protein>
    <recommendedName>
        <fullName evidence="4">HNH nuclease domain-containing protein</fullName>
    </recommendedName>
</protein>
<dbReference type="Proteomes" id="UP001456524">
    <property type="component" value="Unassembled WGS sequence"/>
</dbReference>
<feature type="compositionally biased region" description="Low complexity" evidence="1">
    <location>
        <begin position="215"/>
        <end position="224"/>
    </location>
</feature>
<gene>
    <name evidence="2" type="ORF">IWX90DRAFT_20479</name>
</gene>
<organism evidence="2 3">
    <name type="scientific">Phyllosticta citrichinensis</name>
    <dbReference type="NCBI Taxonomy" id="1130410"/>
    <lineage>
        <taxon>Eukaryota</taxon>
        <taxon>Fungi</taxon>
        <taxon>Dikarya</taxon>
        <taxon>Ascomycota</taxon>
        <taxon>Pezizomycotina</taxon>
        <taxon>Dothideomycetes</taxon>
        <taxon>Dothideomycetes incertae sedis</taxon>
        <taxon>Botryosphaeriales</taxon>
        <taxon>Phyllostictaceae</taxon>
        <taxon>Phyllosticta</taxon>
    </lineage>
</organism>
<name>A0ABR1Y6X1_9PEZI</name>
<evidence type="ECO:0000313" key="2">
    <source>
        <dbReference type="EMBL" id="KAK8177523.1"/>
    </source>
</evidence>
<keyword evidence="3" id="KW-1185">Reference proteome</keyword>
<evidence type="ECO:0008006" key="4">
    <source>
        <dbReference type="Google" id="ProtNLM"/>
    </source>
</evidence>
<comment type="caution">
    <text evidence="2">The sequence shown here is derived from an EMBL/GenBank/DDBJ whole genome shotgun (WGS) entry which is preliminary data.</text>
</comment>
<dbReference type="EMBL" id="JBBWUH010000001">
    <property type="protein sequence ID" value="KAK8177523.1"/>
    <property type="molecule type" value="Genomic_DNA"/>
</dbReference>
<sequence length="468" mass="52629">MLSMGMVELTQEDCQTLEDDSIFLPCNQRGKRKISASFLVDSAMQSPSSGSSTISASSSSSTASVRYVSEKVQKDTVVPERLESAEALEFIGLNPETASDIFNRWISRPKGNPDGLLDYVYGHTGQLRRNSWANYSDAQACDMLGIASWLKEAILHPDYSGIYFTHDLKHWLDRSMRTNFNSLARILSQLKVHATVRGKGKNKKQKRASLGDVFPGAPGASSSSEAITELSRRVASLSTESTSSHFPQPHVYVGNAGPVLADHEIFYKAKAIDEIASDKTFIDGNGNIEMDVIRTHAGGDFNPREPAWYFTAEKDTAHAYKAYAEIRCPNCEVWIICIQVPKSFTATLRKEELWLSHNWKAYVWHCKKEHKAHEMPDRYHKFWLPGPNRTDLMVGHICKGDTRQISRIHKDEVQTEIDRDNLLPLPPDGRKTGTQWVVMHEPAAERLARAIRGKMHVEIYVGRKPEGK</sequence>
<feature type="region of interest" description="Disordered" evidence="1">
    <location>
        <begin position="198"/>
        <end position="225"/>
    </location>
</feature>
<reference evidence="2 3" key="1">
    <citation type="journal article" date="2022" name="G3 (Bethesda)">
        <title>Enemy or ally: a genomic approach to elucidate the lifestyle of Phyllosticta citrichinaensis.</title>
        <authorList>
            <person name="Buijs V.A."/>
            <person name="Groenewald J.Z."/>
            <person name="Haridas S."/>
            <person name="LaButti K.M."/>
            <person name="Lipzen A."/>
            <person name="Martin F.M."/>
            <person name="Barry K."/>
            <person name="Grigoriev I.V."/>
            <person name="Crous P.W."/>
            <person name="Seidl M.F."/>
        </authorList>
    </citation>
    <scope>NUCLEOTIDE SEQUENCE [LARGE SCALE GENOMIC DNA]</scope>
    <source>
        <strain evidence="2 3">CBS 129764</strain>
    </source>
</reference>
<evidence type="ECO:0000256" key="1">
    <source>
        <dbReference type="SAM" id="MobiDB-lite"/>
    </source>
</evidence>